<dbReference type="Proteomes" id="UP000276741">
    <property type="component" value="Chromosome"/>
</dbReference>
<name>A0A348B6C5_9CREN</name>
<evidence type="ECO:0000313" key="1">
    <source>
        <dbReference type="EMBL" id="BBD73727.1"/>
    </source>
</evidence>
<reference evidence="1" key="3">
    <citation type="journal article" date="2019" name="BMC Res. Notes">
        <title>Complete genome sequence of the Sulfodiicoccus acidiphilus strain HS-1T, the first crenarchaeon that lacks polB3, isolated from an acidic hot spring in Ohwaku-dani, Hakone, Japan.</title>
        <authorList>
            <person name="Sakai H.D."/>
            <person name="Kurosawa N."/>
        </authorList>
    </citation>
    <scope>NUCLEOTIDE SEQUENCE</scope>
    <source>
        <strain evidence="1">HS-1</strain>
    </source>
</reference>
<dbReference type="AlphaFoldDB" id="A0A348B6C5"/>
<evidence type="ECO:0000313" key="2">
    <source>
        <dbReference type="EMBL" id="GGT97908.1"/>
    </source>
</evidence>
<dbReference type="Pfam" id="PF06545">
    <property type="entry name" value="AllG"/>
    <property type="match status" value="1"/>
</dbReference>
<dbReference type="InterPro" id="IPR009499">
    <property type="entry name" value="AllG-like"/>
</dbReference>
<dbReference type="GeneID" id="38667575"/>
<gene>
    <name evidence="2" type="ORF">GCM10007116_14330</name>
    <name evidence="1" type="ORF">HS1genome_2116</name>
</gene>
<evidence type="ECO:0000313" key="3">
    <source>
        <dbReference type="Proteomes" id="UP000276741"/>
    </source>
</evidence>
<proteinExistence type="predicted"/>
<keyword evidence="3" id="KW-1185">Reference proteome</keyword>
<dbReference type="Proteomes" id="UP000616143">
    <property type="component" value="Unassembled WGS sequence"/>
</dbReference>
<organism evidence="1 3">
    <name type="scientific">Sulfodiicoccus acidiphilus</name>
    <dbReference type="NCBI Taxonomy" id="1670455"/>
    <lineage>
        <taxon>Archaea</taxon>
        <taxon>Thermoproteota</taxon>
        <taxon>Thermoprotei</taxon>
        <taxon>Sulfolobales</taxon>
        <taxon>Sulfolobaceae</taxon>
        <taxon>Sulfodiicoccus</taxon>
    </lineage>
</organism>
<reference evidence="3" key="2">
    <citation type="submission" date="2018-04" db="EMBL/GenBank/DDBJ databases">
        <title>Complete genome sequence of Sulfodiicoccus acidiphilus strain HS-1.</title>
        <authorList>
            <person name="Sakai H.D."/>
            <person name="Kurosawa N."/>
        </authorList>
    </citation>
    <scope>NUCLEOTIDE SEQUENCE [LARGE SCALE GENOMIC DNA]</scope>
    <source>
        <strain evidence="3">HS-1</strain>
    </source>
</reference>
<dbReference type="InterPro" id="IPR024033">
    <property type="entry name" value="OXTCase_su_AllG_h-dom"/>
</dbReference>
<dbReference type="Gene3D" id="3.90.1710.10">
    <property type="entry name" value="Enterococcus faecalis V583 domain"/>
    <property type="match status" value="1"/>
</dbReference>
<dbReference type="Gene3D" id="1.10.10.660">
    <property type="entry name" value="conserved protein of unknown function from Enterococcus faecalis V583"/>
    <property type="match status" value="1"/>
</dbReference>
<dbReference type="Gene3D" id="3.90.1700.10">
    <property type="entry name" value="v583 domain like"/>
    <property type="match status" value="1"/>
</dbReference>
<dbReference type="KEGG" id="sacd:HS1genome_2116"/>
<reference evidence="2" key="1">
    <citation type="journal article" date="2014" name="Int. J. Syst. Evol. Microbiol.">
        <title>Complete genome sequence of Corynebacterium casei LMG S-19264T (=DSM 44701T), isolated from a smear-ripened cheese.</title>
        <authorList>
            <consortium name="US DOE Joint Genome Institute (JGI-PGF)"/>
            <person name="Walter F."/>
            <person name="Albersmeier A."/>
            <person name="Kalinowski J."/>
            <person name="Ruckert C."/>
        </authorList>
    </citation>
    <scope>NUCLEOTIDE SEQUENCE</scope>
    <source>
        <strain evidence="2">JCM 31740</strain>
    </source>
</reference>
<dbReference type="EMBL" id="AP018553">
    <property type="protein sequence ID" value="BBD73727.1"/>
    <property type="molecule type" value="Genomic_DNA"/>
</dbReference>
<accession>A0A348B6C5</accession>
<reference evidence="2" key="4">
    <citation type="submission" date="2020-09" db="EMBL/GenBank/DDBJ databases">
        <authorList>
            <person name="Sun Q."/>
            <person name="Ohkuma M."/>
        </authorList>
    </citation>
    <scope>NUCLEOTIDE SEQUENCE</scope>
    <source>
        <strain evidence="2">JCM 31740</strain>
    </source>
</reference>
<protein>
    <recommendedName>
        <fullName evidence="4">DUF1116 domain-containing protein</fullName>
    </recommendedName>
</protein>
<dbReference type="EMBL" id="BMQS01000012">
    <property type="protein sequence ID" value="GGT97908.1"/>
    <property type="molecule type" value="Genomic_DNA"/>
</dbReference>
<dbReference type="RefSeq" id="WP_126451001.1">
    <property type="nucleotide sequence ID" value="NZ_AP018553.1"/>
</dbReference>
<dbReference type="OrthoDB" id="371807at2157"/>
<evidence type="ECO:0008006" key="4">
    <source>
        <dbReference type="Google" id="ProtNLM"/>
    </source>
</evidence>
<sequence length="422" mass="45536">MSLREEISKANEAAVERMMEASAIWIDVVEARKVLNVFGQPTLLHAGPPVSWEKASGPLRGALIGATLLEGWADSPEGAERKLQTGEVRLVPTHEVGVVAPMAGAVSPSMPLLVISDPKYGNRAYSNLNEGIGKVLRYGAYDESVLKRLKWMGSEFAESLKAAVDQAVKEKGGLDVKFILTQALNMGDEGHNRHAAGTSLFLNELARYLVMSDLAKDVLLRVLDFVKGNTFTFLNFAMGAAKVMTLAAHNVKYSTVVTVMSRNGTEAGIWISGLGNNWFTAPAKVPQGVLFPGFKPEDANPDIGDSAITETAGFGGFAMAAAPSIVSWVGGNVQFAVENTERMYQITHTKHRYFKIPYLSFQGTPTGIDLRKVVKTGIEPTINTGIAHRQAGVGQIGAGVVSMDMGMFKRALRRYAEEYGIS</sequence>